<dbReference type="RefSeq" id="WP_179577454.1">
    <property type="nucleotide sequence ID" value="NZ_JACCFM010000001.1"/>
</dbReference>
<proteinExistence type="predicted"/>
<evidence type="ECO:0000313" key="1">
    <source>
        <dbReference type="EMBL" id="NYJ18569.1"/>
    </source>
</evidence>
<organism evidence="1 2">
    <name type="scientific">Glaciibacter psychrotolerans</name>
    <dbReference type="NCBI Taxonomy" id="670054"/>
    <lineage>
        <taxon>Bacteria</taxon>
        <taxon>Bacillati</taxon>
        <taxon>Actinomycetota</taxon>
        <taxon>Actinomycetes</taxon>
        <taxon>Micrococcales</taxon>
        <taxon>Microbacteriaceae</taxon>
        <taxon>Glaciibacter</taxon>
    </lineage>
</organism>
<comment type="caution">
    <text evidence="1">The sequence shown here is derived from an EMBL/GenBank/DDBJ whole genome shotgun (WGS) entry which is preliminary data.</text>
</comment>
<sequence>MTETAPKFSPRLMGTRAFELVQRHQESYSRAHPIRCDPLGHWIIFGAPSSTTYEVNETPDGRVRVLIGGERENPSVDFTTDDTHAVDVFVALECGVAGLAEKALRPAIQPGVTLTVSEGTGTQRLEWPGGWAEGPTRSSIPGERGHALPTMAHYITMGIEEILALHGQA</sequence>
<dbReference type="Proteomes" id="UP000537260">
    <property type="component" value="Unassembled WGS sequence"/>
</dbReference>
<gene>
    <name evidence="1" type="ORF">HNR05_000360</name>
</gene>
<dbReference type="EMBL" id="JACCFM010000001">
    <property type="protein sequence ID" value="NYJ18569.1"/>
    <property type="molecule type" value="Genomic_DNA"/>
</dbReference>
<reference evidence="1 2" key="1">
    <citation type="submission" date="2020-07" db="EMBL/GenBank/DDBJ databases">
        <title>Sequencing the genomes of 1000 actinobacteria strains.</title>
        <authorList>
            <person name="Klenk H.-P."/>
        </authorList>
    </citation>
    <scope>NUCLEOTIDE SEQUENCE [LARGE SCALE GENOMIC DNA]</scope>
    <source>
        <strain evidence="1 2">LI1</strain>
    </source>
</reference>
<keyword evidence="2" id="KW-1185">Reference proteome</keyword>
<protein>
    <submittedName>
        <fullName evidence="1">Uncharacterized protein</fullName>
    </submittedName>
</protein>
<dbReference type="AlphaFoldDB" id="A0A7Z0ECN0"/>
<evidence type="ECO:0000313" key="2">
    <source>
        <dbReference type="Proteomes" id="UP000537260"/>
    </source>
</evidence>
<accession>A0A7Z0ECN0</accession>
<name>A0A7Z0ECN0_9MICO</name>